<comment type="catalytic activity">
    <reaction evidence="1">
        <text>ATP + protein L-histidine = ADP + protein N-phospho-L-histidine.</text>
        <dbReference type="EC" id="2.7.13.3"/>
    </reaction>
</comment>
<dbReference type="InterPro" id="IPR036890">
    <property type="entry name" value="HATPase_C_sf"/>
</dbReference>
<dbReference type="RefSeq" id="WP_006304576.1">
    <property type="nucleotide sequence ID" value="NZ_AEDQ01000030.1"/>
</dbReference>
<evidence type="ECO:0000256" key="7">
    <source>
        <dbReference type="ARBA" id="ARBA00023012"/>
    </source>
</evidence>
<feature type="transmembrane region" description="Helical" evidence="10">
    <location>
        <begin position="195"/>
        <end position="221"/>
    </location>
</feature>
<evidence type="ECO:0000256" key="1">
    <source>
        <dbReference type="ARBA" id="ARBA00000085"/>
    </source>
</evidence>
<keyword evidence="7" id="KW-0902">Two-component regulatory system</keyword>
<dbReference type="SUPFAM" id="SSF47384">
    <property type="entry name" value="Homodimeric domain of signal transducing histidine kinase"/>
    <property type="match status" value="1"/>
</dbReference>
<dbReference type="CDD" id="cd00075">
    <property type="entry name" value="HATPase"/>
    <property type="match status" value="1"/>
</dbReference>
<evidence type="ECO:0000259" key="11">
    <source>
        <dbReference type="PROSITE" id="PS50109"/>
    </source>
</evidence>
<proteinExistence type="predicted"/>
<dbReference type="InterPro" id="IPR005467">
    <property type="entry name" value="His_kinase_dom"/>
</dbReference>
<dbReference type="Proteomes" id="UP000004431">
    <property type="component" value="Unassembled WGS sequence"/>
</dbReference>
<dbReference type="InterPro" id="IPR003661">
    <property type="entry name" value="HisK_dim/P_dom"/>
</dbReference>
<dbReference type="EC" id="2.7.13.3" evidence="3"/>
<comment type="subcellular location">
    <subcellularLocation>
        <location evidence="2">Cell membrane</location>
    </subcellularLocation>
</comment>
<keyword evidence="13" id="KW-1185">Reference proteome</keyword>
<dbReference type="PANTHER" id="PTHR45453:SF1">
    <property type="entry name" value="PHOSPHATE REGULON SENSOR PROTEIN PHOR"/>
    <property type="match status" value="1"/>
</dbReference>
<keyword evidence="10" id="KW-0472">Membrane</keyword>
<evidence type="ECO:0000256" key="2">
    <source>
        <dbReference type="ARBA" id="ARBA00004236"/>
    </source>
</evidence>
<keyword evidence="10" id="KW-0812">Transmembrane</keyword>
<protein>
    <recommendedName>
        <fullName evidence="8">Sensor-like histidine kinase SenX3</fullName>
        <ecNumber evidence="3">2.7.13.3</ecNumber>
    </recommendedName>
</protein>
<keyword evidence="4" id="KW-0597">Phosphoprotein</keyword>
<dbReference type="CDD" id="cd00082">
    <property type="entry name" value="HisKA"/>
    <property type="match status" value="1"/>
</dbReference>
<evidence type="ECO:0000313" key="13">
    <source>
        <dbReference type="Proteomes" id="UP000004431"/>
    </source>
</evidence>
<dbReference type="Pfam" id="PF00512">
    <property type="entry name" value="HisKA"/>
    <property type="match status" value="1"/>
</dbReference>
<dbReference type="Pfam" id="PF02518">
    <property type="entry name" value="HATPase_c"/>
    <property type="match status" value="1"/>
</dbReference>
<dbReference type="SMART" id="SM00387">
    <property type="entry name" value="HATPase_c"/>
    <property type="match status" value="1"/>
</dbReference>
<dbReference type="PRINTS" id="PR00344">
    <property type="entry name" value="BCTRLSENSOR"/>
</dbReference>
<feature type="domain" description="Histidine kinase" evidence="11">
    <location>
        <begin position="237"/>
        <end position="459"/>
    </location>
</feature>
<accession>A0ABN0AYX8</accession>
<keyword evidence="5" id="KW-0808">Transferase</keyword>
<keyword evidence="6 12" id="KW-0418">Kinase</keyword>
<dbReference type="PANTHER" id="PTHR45453">
    <property type="entry name" value="PHOSPHATE REGULON SENSOR PROTEIN PHOR"/>
    <property type="match status" value="1"/>
</dbReference>
<comment type="caution">
    <text evidence="12">The sequence shown here is derived from an EMBL/GenBank/DDBJ whole genome shotgun (WGS) entry which is preliminary data.</text>
</comment>
<keyword evidence="10" id="KW-1133">Transmembrane helix</keyword>
<dbReference type="InterPro" id="IPR036097">
    <property type="entry name" value="HisK_dim/P_sf"/>
</dbReference>
<name>A0ABN0AYX8_9ACTN</name>
<dbReference type="Gene3D" id="1.10.287.130">
    <property type="match status" value="1"/>
</dbReference>
<sequence>MKQFKLVMLKELRYKIVLIIIILVESVLIAHTCLSMYLTYQNHESTVRTYLHTIIADEHVESSEFGMEPHRHDDVTDMSNMLSTVVPKDLKDDPDESATPGTDSADAAADSATVHAPGDATAQDNQTAPEDNVPASAHTPAKIGNASLFEIVNAINKSGKTEGHLEEYHVWFLANDTKIALVDTSTFDFAFTHSIIMITCMIGGTLAVVLTLSWILSGWIIRPIADAMHRQRMFLSDASHELKTPLSVILANTDILLKRSDLQETEKKWLTNTADEALHMKHMINDLLELAKSDEAAAGSPNILHKTTVDMSNMVSTIALEYDAIAFDRGCSIETTVDDDIHVYADSELIGRLVHIFVDNACKYAHPNTVIYIGLTSTGKQMQLTVTNTADVISTEELAHIFDRFYRSDRARSRANGTGGFGLGLAIAKSIVVSHKGTISATSTKEHGTTFTVVLPLSDHA</sequence>
<organism evidence="12 13">
    <name type="scientific">Fannyhessea vaginae PB189-T1-4</name>
    <dbReference type="NCBI Taxonomy" id="866774"/>
    <lineage>
        <taxon>Bacteria</taxon>
        <taxon>Bacillati</taxon>
        <taxon>Actinomycetota</taxon>
        <taxon>Coriobacteriia</taxon>
        <taxon>Coriobacteriales</taxon>
        <taxon>Atopobiaceae</taxon>
        <taxon>Fannyhessea</taxon>
    </lineage>
</organism>
<evidence type="ECO:0000256" key="4">
    <source>
        <dbReference type="ARBA" id="ARBA00022553"/>
    </source>
</evidence>
<evidence type="ECO:0000256" key="8">
    <source>
        <dbReference type="ARBA" id="ARBA00039401"/>
    </source>
</evidence>
<feature type="region of interest" description="Disordered" evidence="9">
    <location>
        <begin position="86"/>
        <end position="139"/>
    </location>
</feature>
<dbReference type="SUPFAM" id="SSF55874">
    <property type="entry name" value="ATPase domain of HSP90 chaperone/DNA topoisomerase II/histidine kinase"/>
    <property type="match status" value="1"/>
</dbReference>
<evidence type="ECO:0000256" key="3">
    <source>
        <dbReference type="ARBA" id="ARBA00012438"/>
    </source>
</evidence>
<dbReference type="EMBL" id="AEDQ01000030">
    <property type="protein sequence ID" value="EFL43713.1"/>
    <property type="molecule type" value="Genomic_DNA"/>
</dbReference>
<dbReference type="InterPro" id="IPR050351">
    <property type="entry name" value="BphY/WalK/GraS-like"/>
</dbReference>
<evidence type="ECO:0000256" key="5">
    <source>
        <dbReference type="ARBA" id="ARBA00022679"/>
    </source>
</evidence>
<evidence type="ECO:0000256" key="10">
    <source>
        <dbReference type="SAM" id="Phobius"/>
    </source>
</evidence>
<reference evidence="12 13" key="1">
    <citation type="submission" date="2010-08" db="EMBL/GenBank/DDBJ databases">
        <authorList>
            <person name="Durkin A.S."/>
            <person name="Madupu R."/>
            <person name="Torralba M."/>
            <person name="Gillis M."/>
            <person name="Methe B."/>
            <person name="Sutton G."/>
            <person name="Nelson K.E."/>
        </authorList>
    </citation>
    <scope>NUCLEOTIDE SEQUENCE [LARGE SCALE GENOMIC DNA]</scope>
    <source>
        <strain evidence="12 13">PB189-T1-4</strain>
    </source>
</reference>
<feature type="compositionally biased region" description="Low complexity" evidence="9">
    <location>
        <begin position="97"/>
        <end position="113"/>
    </location>
</feature>
<evidence type="ECO:0000256" key="9">
    <source>
        <dbReference type="SAM" id="MobiDB-lite"/>
    </source>
</evidence>
<dbReference type="InterPro" id="IPR004358">
    <property type="entry name" value="Sig_transdc_His_kin-like_C"/>
</dbReference>
<dbReference type="GO" id="GO:0016301">
    <property type="term" value="F:kinase activity"/>
    <property type="evidence" value="ECO:0007669"/>
    <property type="project" value="UniProtKB-KW"/>
</dbReference>
<dbReference type="SMART" id="SM00388">
    <property type="entry name" value="HisKA"/>
    <property type="match status" value="1"/>
</dbReference>
<feature type="transmembrane region" description="Helical" evidence="10">
    <location>
        <begin position="12"/>
        <end position="38"/>
    </location>
</feature>
<dbReference type="InterPro" id="IPR003594">
    <property type="entry name" value="HATPase_dom"/>
</dbReference>
<dbReference type="PROSITE" id="PS50109">
    <property type="entry name" value="HIS_KIN"/>
    <property type="match status" value="1"/>
</dbReference>
<dbReference type="Gene3D" id="3.30.565.10">
    <property type="entry name" value="Histidine kinase-like ATPase, C-terminal domain"/>
    <property type="match status" value="1"/>
</dbReference>
<gene>
    <name evidence="12" type="ORF">HMPREF9248_0185</name>
</gene>
<evidence type="ECO:0000313" key="12">
    <source>
        <dbReference type="EMBL" id="EFL43713.1"/>
    </source>
</evidence>
<evidence type="ECO:0000256" key="6">
    <source>
        <dbReference type="ARBA" id="ARBA00022777"/>
    </source>
</evidence>